<keyword evidence="1" id="KW-1133">Transmembrane helix</keyword>
<organism evidence="2">
    <name type="scientific">Xanthomonas arboricola</name>
    <dbReference type="NCBI Taxonomy" id="56448"/>
    <lineage>
        <taxon>Bacteria</taxon>
        <taxon>Pseudomonadati</taxon>
        <taxon>Pseudomonadota</taxon>
        <taxon>Gammaproteobacteria</taxon>
        <taxon>Lysobacterales</taxon>
        <taxon>Lysobacteraceae</taxon>
        <taxon>Xanthomonas</taxon>
    </lineage>
</organism>
<sequence length="1021" mass="113828">MTLMWGFIAAVVALIALIGWYGPNKIVDNVEAILAYVSRSIKMSLADYVDVENVDLGDDYTFVMKDGSLLTIVRHDGSMRMVGKQEFESADAAINGALSAYLGSGGHAFQVVFTVDPEVTERVAREAQAGSRATAERLGLAFDDLFEEDIRQTVDSCNHESCFIALFTRPSALSGSDRKHDQKLRLELMKANPLPSMADSPNLFRALRGLRARHEAYVEAVVADLREQRLDCYKLDTHVAAREMRLSIDPEWTAEDWAPCLFGDKVPLRDIRRDPEDVSGAVWPELAPQLAPRDAEVVSLRHVKIGDRYYAPMFVHLAPQDIQTFQRLFAKTAETDLPWRFSMLLESGDGGLWDFKNLGAMIFGWTNSVNAQIRRAIEAVRDAEVNNGRTRVRLRMDLCTWASDIKTLERRASQLARAVESWGTSEAKEISGDPVQGFVSSSLGVSLSSVATPSLALLDDVTHFLPLYRPSSPWKSGALLFKSPDGKMWPYAHHSRQQESCITVAYAEPRSGKSVLCNAINLSLCLSEGISRLPLISVIDVGRSSAGLISLLEHALPPTERHKVALVRMRMTSEFAINPCDTQLGMRMPLESEFAFLLNFLLTLVTPHGASKPDSAMSPLCRMAVEAAFRKCSDTGQPKTYSPNIVGAEDVDAALSNHALHVDDNTTWWEVVDSLFKVGAIREAYLAQRFAVPLLSDIVAVSREPKFQDMYGSKKMDSGDEYVLQGFSRMLSESVSAYPVLGRPTKFDLGEARVVAIDLADVAKSGSAAADHQTAVCYMLARQASSKNFYLHEDDLPHFPALYRNYQERRIKEIRQDKKHIQYDEFHRTKKVANVQEQVIADMREGGKYGVAISLISQQINDFSKEMLNFTTCKFVLSKANESTVKDMNDIFGLTKTMEFNVKNTIRPPGPQGSTFVGIFDVKNGQVSQALRNKMGGIRLWAFSTTNEDAIVRDELYQKIGPEHTRRLLAIHYPKGSVLEEFERRKSRLGKDGEADGVLNSIIEDLIKLHYEERAQEAKAA</sequence>
<dbReference type="SUPFAM" id="SSF52540">
    <property type="entry name" value="P-loop containing nucleoside triphosphate hydrolases"/>
    <property type="match status" value="1"/>
</dbReference>
<comment type="caution">
    <text evidence="2">The sequence shown here is derived from an EMBL/GenBank/DDBJ whole genome shotgun (WGS) entry which is preliminary data.</text>
</comment>
<protein>
    <submittedName>
        <fullName evidence="2">Intracellular multiplication protein IcmB</fullName>
    </submittedName>
</protein>
<dbReference type="Proteomes" id="UP000528595">
    <property type="component" value="Unassembled WGS sequence"/>
</dbReference>
<keyword evidence="1" id="KW-0812">Transmembrane</keyword>
<dbReference type="RefSeq" id="WP_221208378.1">
    <property type="nucleotide sequence ID" value="NZ_JACIIQ010000028.1"/>
</dbReference>
<keyword evidence="1" id="KW-0472">Membrane</keyword>
<reference evidence="2" key="1">
    <citation type="submission" date="2020-08" db="EMBL/GenBank/DDBJ databases">
        <title>Studying the diversity of plant-associated saprophytic bacteria and their role in host health and plant-pathogen interactions.</title>
        <authorList>
            <person name="Potnis N."/>
        </authorList>
    </citation>
    <scope>NUCLEOTIDE SEQUENCE</scope>
    <source>
        <strain evidence="2">F21</strain>
    </source>
</reference>
<feature type="transmembrane region" description="Helical" evidence="1">
    <location>
        <begin position="5"/>
        <end position="22"/>
    </location>
</feature>
<evidence type="ECO:0000256" key="1">
    <source>
        <dbReference type="SAM" id="Phobius"/>
    </source>
</evidence>
<name>A0AB73H2G4_9XANT</name>
<dbReference type="AlphaFoldDB" id="A0AB73H2G4"/>
<dbReference type="Gene3D" id="3.40.50.300">
    <property type="entry name" value="P-loop containing nucleotide triphosphate hydrolases"/>
    <property type="match status" value="1"/>
</dbReference>
<dbReference type="EMBL" id="JACIIQ010000028">
    <property type="protein sequence ID" value="MBB5672590.1"/>
    <property type="molecule type" value="Genomic_DNA"/>
</dbReference>
<evidence type="ECO:0000313" key="2">
    <source>
        <dbReference type="EMBL" id="MBB5672590.1"/>
    </source>
</evidence>
<gene>
    <name evidence="2" type="ORF">FHR65_004194</name>
</gene>
<proteinExistence type="predicted"/>
<accession>A0AB73H2G4</accession>
<dbReference type="InterPro" id="IPR027417">
    <property type="entry name" value="P-loop_NTPase"/>
</dbReference>